<accession>A0ABT5GD54</accession>
<reference evidence="1 2" key="1">
    <citation type="submission" date="2022-11" db="EMBL/GenBank/DDBJ databases">
        <title>Anaerobic phenanthrene biodegradation by a DNRA strain PheN6.</title>
        <authorList>
            <person name="Zhang Z."/>
        </authorList>
    </citation>
    <scope>NUCLEOTIDE SEQUENCE [LARGE SCALE GENOMIC DNA]</scope>
    <source>
        <strain evidence="1 2">PheN6</strain>
    </source>
</reference>
<dbReference type="InterPro" id="IPR045428">
    <property type="entry name" value="EACC1"/>
</dbReference>
<name>A0ABT5GD54_9MICO</name>
<evidence type="ECO:0000313" key="2">
    <source>
        <dbReference type="Proteomes" id="UP001150259"/>
    </source>
</evidence>
<dbReference type="Pfam" id="PF19953">
    <property type="entry name" value="EACC1"/>
    <property type="match status" value="1"/>
</dbReference>
<gene>
    <name evidence="1" type="ORF">OO014_02810</name>
</gene>
<dbReference type="Proteomes" id="UP001150259">
    <property type="component" value="Unassembled WGS sequence"/>
</dbReference>
<proteinExistence type="predicted"/>
<keyword evidence="2" id="KW-1185">Reference proteome</keyword>
<dbReference type="RefSeq" id="WP_272460746.1">
    <property type="nucleotide sequence ID" value="NZ_JAPFQL010000006.1"/>
</dbReference>
<evidence type="ECO:0000313" key="1">
    <source>
        <dbReference type="EMBL" id="MDC5696172.1"/>
    </source>
</evidence>
<dbReference type="EMBL" id="JAPFQL010000006">
    <property type="protein sequence ID" value="MDC5696172.1"/>
    <property type="molecule type" value="Genomic_DNA"/>
</dbReference>
<organism evidence="1 2">
    <name type="scientific">Intrasporangium calvum</name>
    <dbReference type="NCBI Taxonomy" id="53358"/>
    <lineage>
        <taxon>Bacteria</taxon>
        <taxon>Bacillati</taxon>
        <taxon>Actinomycetota</taxon>
        <taxon>Actinomycetes</taxon>
        <taxon>Micrococcales</taxon>
        <taxon>Intrasporangiaceae</taxon>
        <taxon>Intrasporangium</taxon>
    </lineage>
</organism>
<sequence>MDASLKLSLGEVGADGARLEVLHRQLHAELQHADDLDVRSLPSAVGTPDGARALGPAEISALSVAVLGSGGLPTLFACLRDWLGRGHQAQRSIRLEVDGDVIELDDADDAQRQELLRIFLARHGIGEAT</sequence>
<comment type="caution">
    <text evidence="1">The sequence shown here is derived from an EMBL/GenBank/DDBJ whole genome shotgun (WGS) entry which is preliminary data.</text>
</comment>
<protein>
    <submittedName>
        <fullName evidence="1">Uncharacterized protein</fullName>
    </submittedName>
</protein>